<name>A0A0D6LX37_9BILA</name>
<organism evidence="1 2">
    <name type="scientific">Ancylostoma ceylanicum</name>
    <dbReference type="NCBI Taxonomy" id="53326"/>
    <lineage>
        <taxon>Eukaryota</taxon>
        <taxon>Metazoa</taxon>
        <taxon>Ecdysozoa</taxon>
        <taxon>Nematoda</taxon>
        <taxon>Chromadorea</taxon>
        <taxon>Rhabditida</taxon>
        <taxon>Rhabditina</taxon>
        <taxon>Rhabditomorpha</taxon>
        <taxon>Strongyloidea</taxon>
        <taxon>Ancylostomatidae</taxon>
        <taxon>Ancylostomatinae</taxon>
        <taxon>Ancylostoma</taxon>
    </lineage>
</organism>
<gene>
    <name evidence="1" type="ORF">ANCCEY_08709</name>
</gene>
<proteinExistence type="predicted"/>
<evidence type="ECO:0000313" key="1">
    <source>
        <dbReference type="EMBL" id="EPB72197.1"/>
    </source>
</evidence>
<dbReference type="EMBL" id="KE125061">
    <property type="protein sequence ID" value="EPB72197.1"/>
    <property type="molecule type" value="Genomic_DNA"/>
</dbReference>
<sequence length="178" mass="20264">MNVSPSPNCYPFEEICYDDISLNSRRIPAQVQHTGSENHLQSIDRSRLKIPRTAGTNPFLNCIEVSVERGVRQGNLAPPNIFSACLESVIRKCDWSILGVLVDRERLNHLRFVDEIALSHQTTPLKYFDGWMKKEAKQALPSISERLSQQPIILQGVPLEDVSEYVYLGRLLDMKNDI</sequence>
<evidence type="ECO:0000313" key="2">
    <source>
        <dbReference type="Proteomes" id="UP000054495"/>
    </source>
</evidence>
<keyword evidence="2" id="KW-1185">Reference proteome</keyword>
<dbReference type="AlphaFoldDB" id="A0A0D6LX37"/>
<evidence type="ECO:0008006" key="3">
    <source>
        <dbReference type="Google" id="ProtNLM"/>
    </source>
</evidence>
<accession>A0A0D6LX37</accession>
<protein>
    <recommendedName>
        <fullName evidence="3">Reverse transcriptase domain-containing protein</fullName>
    </recommendedName>
</protein>
<reference evidence="1 2" key="1">
    <citation type="submission" date="2013-05" db="EMBL/GenBank/DDBJ databases">
        <title>Draft genome of the parasitic nematode Anyclostoma ceylanicum.</title>
        <authorList>
            <person name="Mitreva M."/>
        </authorList>
    </citation>
    <scope>NUCLEOTIDE SEQUENCE [LARGE SCALE GENOMIC DNA]</scope>
</reference>
<dbReference type="Proteomes" id="UP000054495">
    <property type="component" value="Unassembled WGS sequence"/>
</dbReference>